<comment type="caution">
    <text evidence="1">The sequence shown here is derived from an EMBL/GenBank/DDBJ whole genome shotgun (WGS) entry which is preliminary data.</text>
</comment>
<protein>
    <submittedName>
        <fullName evidence="1">Amelogenin domain containing protein</fullName>
    </submittedName>
</protein>
<organism evidence="1 2">
    <name type="scientific">Pyrenophora tritici-repentis</name>
    <dbReference type="NCBI Taxonomy" id="45151"/>
    <lineage>
        <taxon>Eukaryota</taxon>
        <taxon>Fungi</taxon>
        <taxon>Dikarya</taxon>
        <taxon>Ascomycota</taxon>
        <taxon>Pezizomycotina</taxon>
        <taxon>Dothideomycetes</taxon>
        <taxon>Pleosporomycetidae</taxon>
        <taxon>Pleosporales</taxon>
        <taxon>Pleosporineae</taxon>
        <taxon>Pleosporaceae</taxon>
        <taxon>Pyrenophora</taxon>
    </lineage>
</organism>
<dbReference type="KEGG" id="ptrr:90955424"/>
<name>A0A317ALD9_9PLEO</name>
<dbReference type="EMBL" id="NQIK02000002">
    <property type="protein sequence ID" value="KAF7574322.1"/>
    <property type="molecule type" value="Genomic_DNA"/>
</dbReference>
<gene>
    <name evidence="1" type="ORF">PtrM4_059450</name>
</gene>
<evidence type="ECO:0000313" key="2">
    <source>
        <dbReference type="Proteomes" id="UP000245464"/>
    </source>
</evidence>
<accession>A0A317ALD9</accession>
<proteinExistence type="predicted"/>
<sequence length="97" mass="10086">MLMSTILNHLLLLSALKSTPTRQHLPSPKAPILHAPESTLLALSLAATKALGIPLLSSLNTLPLALAAKDAEELGVQMLVLVVALGPAAVALVRQLE</sequence>
<dbReference type="RefSeq" id="XP_065964075.1">
    <property type="nucleotide sequence ID" value="XM_066105448.1"/>
</dbReference>
<dbReference type="Proteomes" id="UP000245464">
    <property type="component" value="Chromosome 2"/>
</dbReference>
<reference evidence="1 2" key="1">
    <citation type="journal article" date="2018" name="BMC Genomics">
        <title>Comparative genomics of the wheat fungal pathogen Pyrenophora tritici-repentis reveals chromosomal variations and genome plasticity.</title>
        <authorList>
            <person name="Moolhuijzen P."/>
            <person name="See P.T."/>
            <person name="Hane J.K."/>
            <person name="Shi G."/>
            <person name="Liu Z."/>
            <person name="Oliver R.P."/>
            <person name="Moffat C.S."/>
        </authorList>
    </citation>
    <scope>NUCLEOTIDE SEQUENCE [LARGE SCALE GENOMIC DNA]</scope>
    <source>
        <strain evidence="1">M4</strain>
    </source>
</reference>
<dbReference type="GeneID" id="90955424"/>
<evidence type="ECO:0000313" key="1">
    <source>
        <dbReference type="EMBL" id="KAF7574322.1"/>
    </source>
</evidence>
<dbReference type="AlphaFoldDB" id="A0A317ALD9"/>